<feature type="transmembrane region" description="Helical" evidence="1">
    <location>
        <begin position="216"/>
        <end position="240"/>
    </location>
</feature>
<dbReference type="Proteomes" id="UP000315995">
    <property type="component" value="Chromosome"/>
</dbReference>
<evidence type="ECO:0000256" key="1">
    <source>
        <dbReference type="SAM" id="Phobius"/>
    </source>
</evidence>
<feature type="transmembrane region" description="Helical" evidence="1">
    <location>
        <begin position="293"/>
        <end position="313"/>
    </location>
</feature>
<feature type="transmembrane region" description="Helical" evidence="1">
    <location>
        <begin position="252"/>
        <end position="273"/>
    </location>
</feature>
<dbReference type="RefSeq" id="WP_141198149.1">
    <property type="nucleotide sequence ID" value="NZ_CP041186.1"/>
</dbReference>
<dbReference type="OrthoDB" id="7107994at2"/>
<feature type="transmembrane region" description="Helical" evidence="1">
    <location>
        <begin position="322"/>
        <end position="344"/>
    </location>
</feature>
<gene>
    <name evidence="2" type="ORF">FIV42_13190</name>
</gene>
<evidence type="ECO:0000313" key="2">
    <source>
        <dbReference type="EMBL" id="QDG51669.1"/>
    </source>
</evidence>
<accession>A0A5B8Y518</accession>
<dbReference type="AlphaFoldDB" id="A0A4Y6PU76"/>
<proteinExistence type="predicted"/>
<organism evidence="2 3">
    <name type="scientific">Persicimonas caeni</name>
    <dbReference type="NCBI Taxonomy" id="2292766"/>
    <lineage>
        <taxon>Bacteria</taxon>
        <taxon>Deltaproteobacteria</taxon>
        <taxon>Bradymonadales</taxon>
        <taxon>Bradymonadaceae</taxon>
        <taxon>Persicimonas</taxon>
    </lineage>
</organism>
<keyword evidence="3" id="KW-1185">Reference proteome</keyword>
<keyword evidence="1" id="KW-1133">Transmembrane helix</keyword>
<keyword evidence="1" id="KW-0812">Transmembrane</keyword>
<evidence type="ECO:0000313" key="3">
    <source>
        <dbReference type="Proteomes" id="UP000315995"/>
    </source>
</evidence>
<feature type="transmembrane region" description="Helical" evidence="1">
    <location>
        <begin position="29"/>
        <end position="48"/>
    </location>
</feature>
<name>A0A4Y6PU76_PERCE</name>
<protein>
    <recommendedName>
        <fullName evidence="4">DUF2029 domain-containing protein</fullName>
    </recommendedName>
</protein>
<evidence type="ECO:0008006" key="4">
    <source>
        <dbReference type="Google" id="ProtNLM"/>
    </source>
</evidence>
<feature type="transmembrane region" description="Helical" evidence="1">
    <location>
        <begin position="127"/>
        <end position="153"/>
    </location>
</feature>
<feature type="transmembrane region" description="Helical" evidence="1">
    <location>
        <begin position="350"/>
        <end position="367"/>
    </location>
</feature>
<sequence>MPNGLLAALFLSLSFTGLGVIYKYFGGAGLAAYLPLNAAAIYAVCHFYPALRKRVSARHIRWASVGLFGFVALAFVVLYPMANAGIFGAGSDADDALNLAVGELLAGRYPYYPQTYLENPISPMPGAVLLAVPFAVVWTSSLQNLLWLGAFFAWMWRKRRDSWDALFFTCLLLSSPAVMQQAMTGTDLLANSIYVALGCLWVIDSLSKDQPGWKGAATASLLGILLSSRAHFLFVTPLLLGLVARRVGWKSAWSLAAVAGASFLAVTLPFFLYDPASFSPLHTSSKLGLYNSVVPFFSGIVLTIMACVALLLARRVARAEHFLWGAAVVLAIPIVSVVVVSTIWAGGWGLLQSGYGVSFLPFAILAAQQRLSASRASLTHD</sequence>
<dbReference type="EMBL" id="CP041186">
    <property type="protein sequence ID" value="QDG51669.1"/>
    <property type="molecule type" value="Genomic_DNA"/>
</dbReference>
<reference evidence="2 3" key="1">
    <citation type="submission" date="2019-06" db="EMBL/GenBank/DDBJ databases">
        <title>Persicimonas caeni gen. nov., sp. nov., a predatory bacterium isolated from solar saltern.</title>
        <authorList>
            <person name="Wang S."/>
        </authorList>
    </citation>
    <scope>NUCLEOTIDE SEQUENCE [LARGE SCALE GENOMIC DNA]</scope>
    <source>
        <strain evidence="2 3">YN101</strain>
    </source>
</reference>
<keyword evidence="1" id="KW-0472">Membrane</keyword>
<accession>A0A4Y6PU76</accession>
<feature type="transmembrane region" description="Helical" evidence="1">
    <location>
        <begin position="60"/>
        <end position="82"/>
    </location>
</feature>